<gene>
    <name evidence="1" type="ORF">I2H31_00240</name>
</gene>
<accession>A0ABS0HXT5</accession>
<keyword evidence="2" id="KW-1185">Reference proteome</keyword>
<organism evidence="1 2">
    <name type="scientific">Hymenobacter ruricola</name>
    <dbReference type="NCBI Taxonomy" id="2791023"/>
    <lineage>
        <taxon>Bacteria</taxon>
        <taxon>Pseudomonadati</taxon>
        <taxon>Bacteroidota</taxon>
        <taxon>Cytophagia</taxon>
        <taxon>Cytophagales</taxon>
        <taxon>Hymenobacteraceae</taxon>
        <taxon>Hymenobacter</taxon>
    </lineage>
</organism>
<protein>
    <recommendedName>
        <fullName evidence="3">DUF4288 domain-containing protein</fullName>
    </recommendedName>
</protein>
<reference evidence="1 2" key="1">
    <citation type="submission" date="2020-11" db="EMBL/GenBank/DDBJ databases">
        <authorList>
            <person name="Kim M.K."/>
        </authorList>
    </citation>
    <scope>NUCLEOTIDE SEQUENCE [LARGE SCALE GENOMIC DNA]</scope>
    <source>
        <strain evidence="1 2">BT662</strain>
    </source>
</reference>
<evidence type="ECO:0000313" key="1">
    <source>
        <dbReference type="EMBL" id="MBF9219513.1"/>
    </source>
</evidence>
<evidence type="ECO:0008006" key="3">
    <source>
        <dbReference type="Google" id="ProtNLM"/>
    </source>
</evidence>
<sequence>MPKYTIVIGSPIDYEELVAYVYVENAEATASAKKWAEENGIDQFDHIEVKSNGQLVAIVSKEEGPDKVMVELFGLLNDKKTNKVVDFDLLIEALHKAKTSLLE</sequence>
<dbReference type="EMBL" id="JADQDM010000001">
    <property type="protein sequence ID" value="MBF9219513.1"/>
    <property type="molecule type" value="Genomic_DNA"/>
</dbReference>
<dbReference type="Proteomes" id="UP000618931">
    <property type="component" value="Unassembled WGS sequence"/>
</dbReference>
<dbReference type="RefSeq" id="WP_196291001.1">
    <property type="nucleotide sequence ID" value="NZ_JADQDM010000001.1"/>
</dbReference>
<comment type="caution">
    <text evidence="1">The sequence shown here is derived from an EMBL/GenBank/DDBJ whole genome shotgun (WGS) entry which is preliminary data.</text>
</comment>
<evidence type="ECO:0000313" key="2">
    <source>
        <dbReference type="Proteomes" id="UP000618931"/>
    </source>
</evidence>
<name>A0ABS0HXT5_9BACT</name>
<proteinExistence type="predicted"/>